<evidence type="ECO:0000313" key="1">
    <source>
        <dbReference type="EnsemblMetazoa" id="ACHR008035-PA"/>
    </source>
</evidence>
<reference evidence="2" key="1">
    <citation type="submission" date="2013-03" db="EMBL/GenBank/DDBJ databases">
        <title>The Genome Sequence of Anopheles christyi ACHKN1017.</title>
        <authorList>
            <consortium name="The Broad Institute Genomics Platform"/>
            <person name="Neafsey D.E."/>
            <person name="Besansky N."/>
            <person name="Walker B."/>
            <person name="Young S.K."/>
            <person name="Zeng Q."/>
            <person name="Gargeya S."/>
            <person name="Fitzgerald M."/>
            <person name="Haas B."/>
            <person name="Abouelleil A."/>
            <person name="Allen A.W."/>
            <person name="Alvarado L."/>
            <person name="Arachchi H.M."/>
            <person name="Berlin A.M."/>
            <person name="Chapman S.B."/>
            <person name="Gainer-Dewar J."/>
            <person name="Goldberg J."/>
            <person name="Griggs A."/>
            <person name="Gujja S."/>
            <person name="Hansen M."/>
            <person name="Howarth C."/>
            <person name="Imamovic A."/>
            <person name="Ireland A."/>
            <person name="Larimer J."/>
            <person name="McCowan C."/>
            <person name="Murphy C."/>
            <person name="Pearson M."/>
            <person name="Poon T.W."/>
            <person name="Priest M."/>
            <person name="Roberts A."/>
            <person name="Saif S."/>
            <person name="Shea T."/>
            <person name="Sisk P."/>
            <person name="Sykes S."/>
            <person name="Wortman J."/>
            <person name="Nusbaum C."/>
            <person name="Birren B."/>
        </authorList>
    </citation>
    <scope>NUCLEOTIDE SEQUENCE [LARGE SCALE GENOMIC DNA]</scope>
    <source>
        <strain evidence="2">ACHKN1017</strain>
    </source>
</reference>
<dbReference type="AlphaFoldDB" id="A0A182KB98"/>
<evidence type="ECO:0000313" key="2">
    <source>
        <dbReference type="Proteomes" id="UP000075881"/>
    </source>
</evidence>
<accession>A0A182KB98</accession>
<reference evidence="1" key="2">
    <citation type="submission" date="2020-05" db="UniProtKB">
        <authorList>
            <consortium name="EnsemblMetazoa"/>
        </authorList>
    </citation>
    <scope>IDENTIFICATION</scope>
    <source>
        <strain evidence="1">ACHKN1017</strain>
    </source>
</reference>
<dbReference type="VEuPathDB" id="VectorBase:ACHR008035"/>
<dbReference type="Proteomes" id="UP000075881">
    <property type="component" value="Unassembled WGS sequence"/>
</dbReference>
<organism evidence="1 2">
    <name type="scientific">Anopheles christyi</name>
    <dbReference type="NCBI Taxonomy" id="43041"/>
    <lineage>
        <taxon>Eukaryota</taxon>
        <taxon>Metazoa</taxon>
        <taxon>Ecdysozoa</taxon>
        <taxon>Arthropoda</taxon>
        <taxon>Hexapoda</taxon>
        <taxon>Insecta</taxon>
        <taxon>Pterygota</taxon>
        <taxon>Neoptera</taxon>
        <taxon>Endopterygota</taxon>
        <taxon>Diptera</taxon>
        <taxon>Nematocera</taxon>
        <taxon>Culicoidea</taxon>
        <taxon>Culicidae</taxon>
        <taxon>Anophelinae</taxon>
        <taxon>Anopheles</taxon>
    </lineage>
</organism>
<proteinExistence type="predicted"/>
<name>A0A182KB98_9DIPT</name>
<protein>
    <submittedName>
        <fullName evidence="1">Uncharacterized protein</fullName>
    </submittedName>
</protein>
<dbReference type="EnsemblMetazoa" id="ACHR008035-RA">
    <property type="protein sequence ID" value="ACHR008035-PA"/>
    <property type="gene ID" value="ACHR008035"/>
</dbReference>
<sequence length="74" mass="8750">MKLQSTLLQTVVEYVEQEKSRQATAPTESWGSYLYRQPGRLYGYLLPKQSSESWGSSLYRQPVRLYRYIFPKNP</sequence>
<keyword evidence="2" id="KW-1185">Reference proteome</keyword>